<dbReference type="Proteomes" id="UP000268093">
    <property type="component" value="Unassembled WGS sequence"/>
</dbReference>
<evidence type="ECO:0000313" key="1">
    <source>
        <dbReference type="EMBL" id="RUP51313.1"/>
    </source>
</evidence>
<dbReference type="OrthoDB" id="61900at2759"/>
<comment type="caution">
    <text evidence="1">The sequence shown here is derived from an EMBL/GenBank/DDBJ whole genome shotgun (WGS) entry which is preliminary data.</text>
</comment>
<accession>A0A433DKC3</accession>
<name>A0A433DKC3_9FUNG</name>
<sequence>MTATIHMRFKNLEQVFHTSLTLSDLSLLASHALTPHDLLLHGEFAFLLLGLKPCMLISFPSTALTARFRDEVLRPAIEGVEGIRCATVAHDLNSPEMRYEGAVLCMNERHERLGEALGVFLDETVRWVEEAAVGRCLDYPGSLPGTEEEVRRMVEVGYVDYANPDVPVLLTTYAALEHEIPAVKRHFATYRSAALTLGVDLKLSLSRAS</sequence>
<organism evidence="1 2">
    <name type="scientific">Jimgerdemannia flammicorona</name>
    <dbReference type="NCBI Taxonomy" id="994334"/>
    <lineage>
        <taxon>Eukaryota</taxon>
        <taxon>Fungi</taxon>
        <taxon>Fungi incertae sedis</taxon>
        <taxon>Mucoromycota</taxon>
        <taxon>Mucoromycotina</taxon>
        <taxon>Endogonomycetes</taxon>
        <taxon>Endogonales</taxon>
        <taxon>Endogonaceae</taxon>
        <taxon>Jimgerdemannia</taxon>
    </lineage>
</organism>
<dbReference type="EMBL" id="RBNI01000804">
    <property type="protein sequence ID" value="RUP51313.1"/>
    <property type="molecule type" value="Genomic_DNA"/>
</dbReference>
<dbReference type="AlphaFoldDB" id="A0A433DKC3"/>
<protein>
    <submittedName>
        <fullName evidence="1">Uncharacterized protein</fullName>
    </submittedName>
</protein>
<gene>
    <name evidence="1" type="ORF">BC936DRAFT_148802</name>
</gene>
<reference evidence="1 2" key="1">
    <citation type="journal article" date="2018" name="New Phytol.">
        <title>Phylogenomics of Endogonaceae and evolution of mycorrhizas within Mucoromycota.</title>
        <authorList>
            <person name="Chang Y."/>
            <person name="Desiro A."/>
            <person name="Na H."/>
            <person name="Sandor L."/>
            <person name="Lipzen A."/>
            <person name="Clum A."/>
            <person name="Barry K."/>
            <person name="Grigoriev I.V."/>
            <person name="Martin F.M."/>
            <person name="Stajich J.E."/>
            <person name="Smith M.E."/>
            <person name="Bonito G."/>
            <person name="Spatafora J.W."/>
        </authorList>
    </citation>
    <scope>NUCLEOTIDE SEQUENCE [LARGE SCALE GENOMIC DNA]</scope>
    <source>
        <strain evidence="1 2">GMNB39</strain>
    </source>
</reference>
<keyword evidence="2" id="KW-1185">Reference proteome</keyword>
<proteinExistence type="predicted"/>
<evidence type="ECO:0000313" key="2">
    <source>
        <dbReference type="Proteomes" id="UP000268093"/>
    </source>
</evidence>